<evidence type="ECO:0000313" key="1">
    <source>
        <dbReference type="EMBL" id="SEQ09656.1"/>
    </source>
</evidence>
<name>A0A1H9D857_9FLAO</name>
<dbReference type="AlphaFoldDB" id="A0A1H9D857"/>
<protein>
    <submittedName>
        <fullName evidence="1">Uncharacterized protein</fullName>
    </submittedName>
</protein>
<reference evidence="1 2" key="1">
    <citation type="submission" date="2016-10" db="EMBL/GenBank/DDBJ databases">
        <authorList>
            <person name="de Groot N.N."/>
        </authorList>
    </citation>
    <scope>NUCLEOTIDE SEQUENCE [LARGE SCALE GENOMIC DNA]</scope>
    <source>
        <strain evidence="1 2">DSM 27078</strain>
    </source>
</reference>
<proteinExistence type="predicted"/>
<gene>
    <name evidence="1" type="ORF">SAMN05444005_10690</name>
</gene>
<organism evidence="1 2">
    <name type="scientific">Flavobacterium urocaniciphilum</name>
    <dbReference type="NCBI Taxonomy" id="1299341"/>
    <lineage>
        <taxon>Bacteria</taxon>
        <taxon>Pseudomonadati</taxon>
        <taxon>Bacteroidota</taxon>
        <taxon>Flavobacteriia</taxon>
        <taxon>Flavobacteriales</taxon>
        <taxon>Flavobacteriaceae</taxon>
        <taxon>Flavobacterium</taxon>
    </lineage>
</organism>
<keyword evidence="2" id="KW-1185">Reference proteome</keyword>
<dbReference type="Proteomes" id="UP000198648">
    <property type="component" value="Unassembled WGS sequence"/>
</dbReference>
<accession>A0A1H9D857</accession>
<dbReference type="OrthoDB" id="1256037at2"/>
<dbReference type="RefSeq" id="WP_091468987.1">
    <property type="nucleotide sequence ID" value="NZ_FOEI01000006.1"/>
</dbReference>
<sequence length="165" mass="19468">MRKILILLSVFFFTLSFSQEKRKAFTLEIAADETHQYKMDVPETPYFVKEKILQIYCGEKLFIECEISNDTISSMKVVEKNENPTKTIEIDFIQNAEDRKNIITMLSVTNPFQKDLIYDAHMYTPRSQDWVKTSIIPVRSKLMAYETWGHSIITLVLDNWRFIEP</sequence>
<dbReference type="STRING" id="1299341.SAMN05444005_10690"/>
<evidence type="ECO:0000313" key="2">
    <source>
        <dbReference type="Proteomes" id="UP000198648"/>
    </source>
</evidence>
<dbReference type="EMBL" id="FOEI01000006">
    <property type="protein sequence ID" value="SEQ09656.1"/>
    <property type="molecule type" value="Genomic_DNA"/>
</dbReference>